<dbReference type="Pfam" id="PF00067">
    <property type="entry name" value="p450"/>
    <property type="match status" value="1"/>
</dbReference>
<dbReference type="PANTHER" id="PTHR46206:SF2">
    <property type="entry name" value="CYTOCHROME P450 MONOOXYGENASE AUSG-RELATED"/>
    <property type="match status" value="1"/>
</dbReference>
<evidence type="ECO:0000256" key="2">
    <source>
        <dbReference type="ARBA" id="ARBA00010617"/>
    </source>
</evidence>
<evidence type="ECO:0008006" key="12">
    <source>
        <dbReference type="Google" id="ProtNLM"/>
    </source>
</evidence>
<evidence type="ECO:0000256" key="7">
    <source>
        <dbReference type="ARBA" id="ARBA00023033"/>
    </source>
</evidence>
<protein>
    <recommendedName>
        <fullName evidence="12">Cytochrome p450</fullName>
    </recommendedName>
</protein>
<dbReference type="Proteomes" id="UP001521184">
    <property type="component" value="Unassembled WGS sequence"/>
</dbReference>
<dbReference type="InterPro" id="IPR002403">
    <property type="entry name" value="Cyt_P450_E_grp-IV"/>
</dbReference>
<dbReference type="InterPro" id="IPR001128">
    <property type="entry name" value="Cyt_P450"/>
</dbReference>
<evidence type="ECO:0000256" key="9">
    <source>
        <dbReference type="SAM" id="Phobius"/>
    </source>
</evidence>
<organism evidence="10 11">
    <name type="scientific">Diplodia intermedia</name>
    <dbReference type="NCBI Taxonomy" id="856260"/>
    <lineage>
        <taxon>Eukaryota</taxon>
        <taxon>Fungi</taxon>
        <taxon>Dikarya</taxon>
        <taxon>Ascomycota</taxon>
        <taxon>Pezizomycotina</taxon>
        <taxon>Dothideomycetes</taxon>
        <taxon>Dothideomycetes incertae sedis</taxon>
        <taxon>Botryosphaeriales</taxon>
        <taxon>Botryosphaeriaceae</taxon>
        <taxon>Diplodia</taxon>
    </lineage>
</organism>
<dbReference type="InterPro" id="IPR017972">
    <property type="entry name" value="Cyt_P450_CS"/>
</dbReference>
<feature type="transmembrane region" description="Helical" evidence="9">
    <location>
        <begin position="28"/>
        <end position="47"/>
    </location>
</feature>
<dbReference type="CDD" id="cd11041">
    <property type="entry name" value="CYP503A1-like"/>
    <property type="match status" value="1"/>
</dbReference>
<evidence type="ECO:0000256" key="3">
    <source>
        <dbReference type="ARBA" id="ARBA00022617"/>
    </source>
</evidence>
<dbReference type="SUPFAM" id="SSF48264">
    <property type="entry name" value="Cytochrome P450"/>
    <property type="match status" value="1"/>
</dbReference>
<evidence type="ECO:0000313" key="11">
    <source>
        <dbReference type="Proteomes" id="UP001521184"/>
    </source>
</evidence>
<comment type="cofactor">
    <cofactor evidence="1">
        <name>heme</name>
        <dbReference type="ChEBI" id="CHEBI:30413"/>
    </cofactor>
</comment>
<keyword evidence="9" id="KW-1133">Transmembrane helix</keyword>
<keyword evidence="9" id="KW-0472">Membrane</keyword>
<comment type="caution">
    <text evidence="10">The sequence shown here is derived from an EMBL/GenBank/DDBJ whole genome shotgun (WGS) entry which is preliminary data.</text>
</comment>
<keyword evidence="3 8" id="KW-0349">Heme</keyword>
<dbReference type="Gene3D" id="1.10.630.10">
    <property type="entry name" value="Cytochrome P450"/>
    <property type="match status" value="1"/>
</dbReference>
<accession>A0ABR3TI99</accession>
<reference evidence="10 11" key="1">
    <citation type="journal article" date="2023" name="Plant Dis.">
        <title>First Report of Diplodia intermedia Causing Canker and Dieback Diseases on Apple Trees in Canada.</title>
        <authorList>
            <person name="Ellouze W."/>
            <person name="Ilyukhin E."/>
            <person name="Sulman M."/>
            <person name="Ali S."/>
        </authorList>
    </citation>
    <scope>NUCLEOTIDE SEQUENCE [LARGE SCALE GENOMIC DNA]</scope>
    <source>
        <strain evidence="10 11">M45-28</strain>
    </source>
</reference>
<dbReference type="InterPro" id="IPR036396">
    <property type="entry name" value="Cyt_P450_sf"/>
</dbReference>
<evidence type="ECO:0000256" key="6">
    <source>
        <dbReference type="ARBA" id="ARBA00023004"/>
    </source>
</evidence>
<dbReference type="EMBL" id="JAKEKT020000066">
    <property type="protein sequence ID" value="KAL1639239.1"/>
    <property type="molecule type" value="Genomic_DNA"/>
</dbReference>
<evidence type="ECO:0000256" key="1">
    <source>
        <dbReference type="ARBA" id="ARBA00001971"/>
    </source>
</evidence>
<comment type="similarity">
    <text evidence="2 8">Belongs to the cytochrome P450 family.</text>
</comment>
<keyword evidence="5 8" id="KW-0560">Oxidoreductase</keyword>
<dbReference type="PROSITE" id="PS00086">
    <property type="entry name" value="CYTOCHROME_P450"/>
    <property type="match status" value="1"/>
</dbReference>
<keyword evidence="9" id="KW-0812">Transmembrane</keyword>
<keyword evidence="7 8" id="KW-0503">Monooxygenase</keyword>
<evidence type="ECO:0000256" key="8">
    <source>
        <dbReference type="RuleBase" id="RU000461"/>
    </source>
</evidence>
<evidence type="ECO:0000256" key="4">
    <source>
        <dbReference type="ARBA" id="ARBA00022723"/>
    </source>
</evidence>
<keyword evidence="11" id="KW-1185">Reference proteome</keyword>
<gene>
    <name evidence="10" type="ORF">SLS58_008081</name>
</gene>
<keyword evidence="4 8" id="KW-0479">Metal-binding</keyword>
<sequence length="540" mass="60570">MALGEILSSFTYDAAAGNGLSALHVLPTSLFVATLFVVVLGLLYALVGRNGLHAGFPLVRADEESKYSFEKAQAEWNVGAHKLIEKGMDRFKGAFQVVTAIGPRIILPNKYADEIRNDPHLNFTDAIHKEFFGDYPGFDAFAILKERDIFQEAIRIRLTQSLNFITEDLASEARDICNEAIPDSKEYTSVALKPLVMDLVARVSQRVFIGPDGCRNDEWLAITKRYTVDSLAAARELRAWSPLARPWVHWLLPSCRRVRAELAAARRIVDPIVAARRARNVDRAGAKGKGKVAVVEKVADAVGWLDESARGRRFDHAAGQLAFAVAATFTTTELTSVCVLNLCAHPEYVEPLRSEIVEVLGEGGGGEGRWRKAALQRLRLMDSFIKESQRLQHEVRATMTRLTKQRVTLSDGTVIPKNALVMVSTDKAMDPAVFPDPHAFNGRRFLEMRGRPGQQNRWQLATTSPEHLGFGHGAHACPGRFFAANEIKVLLIFMLIRYDWRLPDGRTEVPALRRWAHEKFVDLDERVLVRRREEEEEIEL</sequence>
<dbReference type="PANTHER" id="PTHR46206">
    <property type="entry name" value="CYTOCHROME P450"/>
    <property type="match status" value="1"/>
</dbReference>
<proteinExistence type="inferred from homology"/>
<evidence type="ECO:0000313" key="10">
    <source>
        <dbReference type="EMBL" id="KAL1639239.1"/>
    </source>
</evidence>
<name>A0ABR3TI99_9PEZI</name>
<keyword evidence="6 8" id="KW-0408">Iron</keyword>
<evidence type="ECO:0000256" key="5">
    <source>
        <dbReference type="ARBA" id="ARBA00023002"/>
    </source>
</evidence>
<dbReference type="PRINTS" id="PR00465">
    <property type="entry name" value="EP450IV"/>
</dbReference>